<dbReference type="InterPro" id="IPR055915">
    <property type="entry name" value="DUF7492"/>
</dbReference>
<evidence type="ECO:0000313" key="4">
    <source>
        <dbReference type="EMBL" id="CAK4031261.1"/>
    </source>
</evidence>
<proteinExistence type="predicted"/>
<dbReference type="Pfam" id="PF24320">
    <property type="entry name" value="DUF7492"/>
    <property type="match status" value="1"/>
</dbReference>
<keyword evidence="2" id="KW-0732">Signal</keyword>
<evidence type="ECO:0000256" key="1">
    <source>
        <dbReference type="SAM" id="MobiDB-lite"/>
    </source>
</evidence>
<keyword evidence="5" id="KW-1185">Reference proteome</keyword>
<comment type="caution">
    <text evidence="4">The sequence shown here is derived from an EMBL/GenBank/DDBJ whole genome shotgun (WGS) entry which is preliminary data.</text>
</comment>
<dbReference type="AlphaFoldDB" id="A0AAI8Z2G1"/>
<organism evidence="4 5">
    <name type="scientific">Lecanosticta acicola</name>
    <dbReference type="NCBI Taxonomy" id="111012"/>
    <lineage>
        <taxon>Eukaryota</taxon>
        <taxon>Fungi</taxon>
        <taxon>Dikarya</taxon>
        <taxon>Ascomycota</taxon>
        <taxon>Pezizomycotina</taxon>
        <taxon>Dothideomycetes</taxon>
        <taxon>Dothideomycetidae</taxon>
        <taxon>Mycosphaerellales</taxon>
        <taxon>Mycosphaerellaceae</taxon>
        <taxon>Lecanosticta</taxon>
    </lineage>
</organism>
<feature type="domain" description="DUF7492" evidence="3">
    <location>
        <begin position="24"/>
        <end position="288"/>
    </location>
</feature>
<evidence type="ECO:0000313" key="5">
    <source>
        <dbReference type="Proteomes" id="UP001296104"/>
    </source>
</evidence>
<protein>
    <recommendedName>
        <fullName evidence="3">DUF7492 domain-containing protein</fullName>
    </recommendedName>
</protein>
<feature type="chain" id="PRO_5042557161" description="DUF7492 domain-containing protein" evidence="2">
    <location>
        <begin position="26"/>
        <end position="542"/>
    </location>
</feature>
<dbReference type="EMBL" id="CAVMBE010000046">
    <property type="protein sequence ID" value="CAK4031261.1"/>
    <property type="molecule type" value="Genomic_DNA"/>
</dbReference>
<accession>A0AAI8Z2G1</accession>
<feature type="compositionally biased region" description="Low complexity" evidence="1">
    <location>
        <begin position="404"/>
        <end position="432"/>
    </location>
</feature>
<feature type="region of interest" description="Disordered" evidence="1">
    <location>
        <begin position="401"/>
        <end position="432"/>
    </location>
</feature>
<name>A0AAI8Z2G1_9PEZI</name>
<sequence>MTPTMFSTTIALLALVANLSPLALAHSWVEEFQVISPNGSFVGERGYSRGFVARDDPTFTGFSEEWILPALALTNADGTTRTRINSSDNLCHPAQRTANYTAKFPKLKVSPGDYVAAKYLENGHVSLPWNITGKPPGGGTVFIYGTTTPSPEEKIVDVLKWNSEGTGGNKKGFLMTAQNFDDGRCAQINCGSISQQRHMLQPNHMAGQPTSTFESWCENDLKIPENTQAGTLTVYWIWQWPTEPNMDCNNPAGKDEYYTTCADFDVVDSSENQKIKQIPFSVGAGGNPRSVAVSNYKSRTAYTTSPSIISMQGTKTMGDVASLATSFVSQCSADASVKSGLVLWPQVYVPNTCAVVSTFGAAAASSAAAVFNKAASAYSASSSAAVSSAYAAANMKIPKETPWSQAPASQGQQATATTAPASTPSSAAAATSTPASYSSASDADSVQVTTITTVIVLTSTIPAGQTAPPTTSSADASGSSALSSAAASAPSSAASAPSSAASSVSSDVPNSYSIQTVATVGGVAASSAAAKVRRHPRHFEAM</sequence>
<feature type="signal peptide" evidence="2">
    <location>
        <begin position="1"/>
        <end position="25"/>
    </location>
</feature>
<evidence type="ECO:0000259" key="3">
    <source>
        <dbReference type="Pfam" id="PF24320"/>
    </source>
</evidence>
<gene>
    <name evidence="4" type="ORF">LECACI_7A006419</name>
</gene>
<reference evidence="4" key="1">
    <citation type="submission" date="2023-11" db="EMBL/GenBank/DDBJ databases">
        <authorList>
            <person name="Alioto T."/>
            <person name="Alioto T."/>
            <person name="Gomez Garrido J."/>
        </authorList>
    </citation>
    <scope>NUCLEOTIDE SEQUENCE</scope>
</reference>
<evidence type="ECO:0000256" key="2">
    <source>
        <dbReference type="SAM" id="SignalP"/>
    </source>
</evidence>
<dbReference type="Proteomes" id="UP001296104">
    <property type="component" value="Unassembled WGS sequence"/>
</dbReference>